<keyword evidence="3" id="KW-1185">Reference proteome</keyword>
<accession>J4I7X0</accession>
<feature type="compositionally biased region" description="Polar residues" evidence="1">
    <location>
        <begin position="37"/>
        <end position="53"/>
    </location>
</feature>
<feature type="compositionally biased region" description="Basic residues" evidence="1">
    <location>
        <begin position="110"/>
        <end position="119"/>
    </location>
</feature>
<feature type="region of interest" description="Disordered" evidence="1">
    <location>
        <begin position="319"/>
        <end position="351"/>
    </location>
</feature>
<feature type="compositionally biased region" description="Basic residues" evidence="1">
    <location>
        <begin position="711"/>
        <end position="721"/>
    </location>
</feature>
<sequence>MAPKQRDPPPAPASGILSNVFGFVSREIESFVTTATGLGDSQATIPSQASTSRVKLEDSRRVKVKKVGRDRAKSKHARGTTDDAEEDDARRRKLARARERSSSPPLLARHTVKKHKQHISRVSTSASPHLTIGAVEGRFGLFSVSSSYESNCTECGKHSGTLYPREEHMHKIKSQRLPSPTRSEDAGPHSPSRTPPPIPALLLPRSTPITMPGSFYPRSESIMPDLTPMLARRISNLPRTPSPPLRSISQSQPGPSRSPDHSRASDATSQLEGTTRGRKRELDSTRISAMPDKDDFLQPAFIEGHSCDRSILVVDSKGKRTEISREGELSDNTKRSSKAKGKERACDTSGEIRVRGKERELRAAREAQLRNEPPRDDEERGRDKQRIRMLEEEIERLKAQLAAHNSTSSQLPPPPPPPPPPFRPSSSLPSMPFKVPDLPPGVPRATESFLANVRANLKHTALPVEVPINDVTGRTRRAGQPTVNVPTDKMAAFLNEMKTVRLRRISTGTGAMPPPSLDDRNLLRSNSDTRARGYAHGERSFSTVEALVGEKRKRDASADGAPFKRRVTTFALANINTGSSTTSTSSQTSYDSRATGSSTSMSFAPASRLSGRTWPSVSTTETDITTPSLCSDNETEQRKEAESLPHTPPHPIRREGSVKQGSNAPPDVEVIDVDAELEPTQIVESDPPETVKPDVFAKRPPQSPLPAPAPRRARPPARKRAKQLEFQFLRSTDGDGSLLKSQGHPRGGAVASRKGGKTVETKSRLPVPVQTAKAPSGTDIPQEQGQEEPSAASNRARRRRTLDEELRRAGDDLWADELSLKPGDSERHNVDMDSGELVGVGTKSTRQGFLKGGGGGGTPVFMGVGNIQGVEDDGDDEDEGTDDDIPPPPVRSARRVRS</sequence>
<dbReference type="AlphaFoldDB" id="J4I7X0"/>
<feature type="compositionally biased region" description="Basic and acidic residues" evidence="1">
    <location>
        <begin position="801"/>
        <end position="811"/>
    </location>
</feature>
<proteinExistence type="predicted"/>
<feature type="region of interest" description="Disordered" evidence="1">
    <location>
        <begin position="37"/>
        <end position="124"/>
    </location>
</feature>
<evidence type="ECO:0000256" key="1">
    <source>
        <dbReference type="SAM" id="MobiDB-lite"/>
    </source>
</evidence>
<protein>
    <submittedName>
        <fullName evidence="2">Uncharacterized protein</fullName>
    </submittedName>
</protein>
<feature type="compositionally biased region" description="Polar residues" evidence="1">
    <location>
        <begin position="590"/>
        <end position="602"/>
    </location>
</feature>
<feature type="compositionally biased region" description="Low complexity" evidence="1">
    <location>
        <begin position="577"/>
        <end position="589"/>
    </location>
</feature>
<feature type="compositionally biased region" description="Acidic residues" evidence="1">
    <location>
        <begin position="870"/>
        <end position="885"/>
    </location>
</feature>
<feature type="region of interest" description="Disordered" evidence="1">
    <location>
        <begin position="235"/>
        <end position="291"/>
    </location>
</feature>
<dbReference type="GeneID" id="24093307"/>
<evidence type="ECO:0000313" key="2">
    <source>
        <dbReference type="EMBL" id="CCL98396.1"/>
    </source>
</evidence>
<name>J4I7X0_9APHY</name>
<gene>
    <name evidence="2" type="ORF">FIBRA_00391</name>
</gene>
<feature type="region of interest" description="Disordered" evidence="1">
    <location>
        <begin position="576"/>
        <end position="898"/>
    </location>
</feature>
<feature type="region of interest" description="Disordered" evidence="1">
    <location>
        <begin position="159"/>
        <end position="222"/>
    </location>
</feature>
<feature type="region of interest" description="Disordered" evidence="1">
    <location>
        <begin position="402"/>
        <end position="434"/>
    </location>
</feature>
<dbReference type="RefSeq" id="XP_012177679.1">
    <property type="nucleotide sequence ID" value="XM_012322289.1"/>
</dbReference>
<feature type="compositionally biased region" description="Basic and acidic residues" evidence="1">
    <location>
        <begin position="54"/>
        <end position="71"/>
    </location>
</feature>
<dbReference type="Proteomes" id="UP000006352">
    <property type="component" value="Unassembled WGS sequence"/>
</dbReference>
<feature type="compositionally biased region" description="Pro residues" evidence="1">
    <location>
        <begin position="411"/>
        <end position="423"/>
    </location>
</feature>
<dbReference type="HOGENOM" id="CLU_010167_0_0_1"/>
<dbReference type="EMBL" id="HE796880">
    <property type="protein sequence ID" value="CCL98396.1"/>
    <property type="molecule type" value="Genomic_DNA"/>
</dbReference>
<feature type="compositionally biased region" description="Polar residues" evidence="1">
    <location>
        <begin position="613"/>
        <end position="632"/>
    </location>
</feature>
<evidence type="ECO:0000313" key="3">
    <source>
        <dbReference type="Proteomes" id="UP000006352"/>
    </source>
</evidence>
<organism evidence="2 3">
    <name type="scientific">Fibroporia radiculosa</name>
    <dbReference type="NCBI Taxonomy" id="599839"/>
    <lineage>
        <taxon>Eukaryota</taxon>
        <taxon>Fungi</taxon>
        <taxon>Dikarya</taxon>
        <taxon>Basidiomycota</taxon>
        <taxon>Agaricomycotina</taxon>
        <taxon>Agaricomycetes</taxon>
        <taxon>Polyporales</taxon>
        <taxon>Fibroporiaceae</taxon>
        <taxon>Fibroporia</taxon>
    </lineage>
</organism>
<dbReference type="OrthoDB" id="3256736at2759"/>
<dbReference type="InParanoid" id="J4I7X0"/>
<reference evidence="2 3" key="1">
    <citation type="journal article" date="2012" name="Appl. Environ. Microbiol.">
        <title>Short-read sequencing for genomic analysis of the brown rot fungus Fibroporia radiculosa.</title>
        <authorList>
            <person name="Tang J.D."/>
            <person name="Perkins A.D."/>
            <person name="Sonstegard T.S."/>
            <person name="Schroeder S.G."/>
            <person name="Burgess S.C."/>
            <person name="Diehl S.V."/>
        </authorList>
    </citation>
    <scope>NUCLEOTIDE SEQUENCE [LARGE SCALE GENOMIC DNA]</scope>
    <source>
        <strain evidence="2 3">TFFH 294</strain>
    </source>
</reference>